<dbReference type="PANTHER" id="PTHR43641">
    <property type="entry name" value="FORMATE ACETYLTRANSFERASE 3-RELATED"/>
    <property type="match status" value="1"/>
</dbReference>
<dbReference type="SUPFAM" id="SSF51998">
    <property type="entry name" value="PFL-like glycyl radical enzymes"/>
    <property type="match status" value="1"/>
</dbReference>
<keyword evidence="1" id="KW-0556">Organic radical</keyword>
<feature type="domain" description="PFL" evidence="5">
    <location>
        <begin position="1"/>
        <end position="210"/>
    </location>
</feature>
<evidence type="ECO:0000313" key="6">
    <source>
        <dbReference type="EMBL" id="GAH12766.1"/>
    </source>
</evidence>
<dbReference type="EMBL" id="BART01029971">
    <property type="protein sequence ID" value="GAH12766.1"/>
    <property type="molecule type" value="Genomic_DNA"/>
</dbReference>
<dbReference type="Pfam" id="PF01228">
    <property type="entry name" value="Gly_radical"/>
    <property type="match status" value="1"/>
</dbReference>
<organism evidence="6">
    <name type="scientific">marine sediment metagenome</name>
    <dbReference type="NCBI Taxonomy" id="412755"/>
    <lineage>
        <taxon>unclassified sequences</taxon>
        <taxon>metagenomes</taxon>
        <taxon>ecological metagenomes</taxon>
    </lineage>
</organism>
<keyword evidence="2" id="KW-0456">Lyase</keyword>
<gene>
    <name evidence="6" type="ORF">S01H4_52453</name>
</gene>
<evidence type="ECO:0000256" key="1">
    <source>
        <dbReference type="ARBA" id="ARBA00022818"/>
    </source>
</evidence>
<proteinExistence type="predicted"/>
<dbReference type="AlphaFoldDB" id="X1CW92"/>
<protein>
    <recommendedName>
        <fullName evidence="7">PFL domain-containing protein</fullName>
    </recommendedName>
</protein>
<dbReference type="PANTHER" id="PTHR43641:SF2">
    <property type="entry name" value="DEHYDRATASE YBIW-RELATED"/>
    <property type="match status" value="1"/>
</dbReference>
<feature type="region of interest" description="Disordered" evidence="3">
    <location>
        <begin position="1"/>
        <end position="25"/>
    </location>
</feature>
<dbReference type="PROSITE" id="PS51149">
    <property type="entry name" value="GLY_RADICAL_2"/>
    <property type="match status" value="1"/>
</dbReference>
<feature type="non-terminal residue" evidence="6">
    <location>
        <position position="265"/>
    </location>
</feature>
<dbReference type="GO" id="GO:0016829">
    <property type="term" value="F:lyase activity"/>
    <property type="evidence" value="ECO:0007669"/>
    <property type="project" value="UniProtKB-KW"/>
</dbReference>
<evidence type="ECO:0000259" key="4">
    <source>
        <dbReference type="PROSITE" id="PS51149"/>
    </source>
</evidence>
<evidence type="ECO:0000259" key="5">
    <source>
        <dbReference type="PROSITE" id="PS51554"/>
    </source>
</evidence>
<evidence type="ECO:0000256" key="2">
    <source>
        <dbReference type="ARBA" id="ARBA00023239"/>
    </source>
</evidence>
<dbReference type="InterPro" id="IPR004184">
    <property type="entry name" value="PFL_dom"/>
</dbReference>
<dbReference type="InterPro" id="IPR051215">
    <property type="entry name" value="GRE"/>
</dbReference>
<evidence type="ECO:0008006" key="7">
    <source>
        <dbReference type="Google" id="ProtNLM"/>
    </source>
</evidence>
<dbReference type="Gene3D" id="3.20.70.20">
    <property type="match status" value="1"/>
</dbReference>
<name>X1CW92_9ZZZZ</name>
<feature type="region of interest" description="Disordered" evidence="3">
    <location>
        <begin position="245"/>
        <end position="265"/>
    </location>
</feature>
<feature type="compositionally biased region" description="Polar residues" evidence="3">
    <location>
        <begin position="247"/>
        <end position="257"/>
    </location>
</feature>
<sequence length="265" mass="29000">KAVELTLNNGREMRSGRRLGPRTGDPRSFADFPAFLSAFKRQLKALLERLIDCSNQADAARAAFEPTPYLSVLVDGCAESGRDVTAGGARYSYITVEGIALATAVDSLAAIKRLVYDDRRLSMDELLAALRANFDGYEELRQVLAHKAPKFGTDDPEVDDIAREISQFWTEEAFKHRSPATGRRYRGGYLSWNYWVAYAPSTAATPDGRRRGTFLSNGVCPVTGCDREGPTAAITSVGRLGLETAPNGASHTLNLSPSLLRDEEH</sequence>
<dbReference type="InterPro" id="IPR001150">
    <property type="entry name" value="Gly_radical"/>
</dbReference>
<accession>X1CW92</accession>
<dbReference type="PROSITE" id="PS51554">
    <property type="entry name" value="PFL"/>
    <property type="match status" value="1"/>
</dbReference>
<feature type="domain" description="Glycine radical" evidence="4">
    <location>
        <begin position="217"/>
        <end position="265"/>
    </location>
</feature>
<feature type="non-terminal residue" evidence="6">
    <location>
        <position position="1"/>
    </location>
</feature>
<dbReference type="Pfam" id="PF02901">
    <property type="entry name" value="PFL-like"/>
    <property type="match status" value="1"/>
</dbReference>
<reference evidence="6" key="1">
    <citation type="journal article" date="2014" name="Front. Microbiol.">
        <title>High frequency of phylogenetically diverse reductive dehalogenase-homologous genes in deep subseafloor sedimentary metagenomes.</title>
        <authorList>
            <person name="Kawai M."/>
            <person name="Futagami T."/>
            <person name="Toyoda A."/>
            <person name="Takaki Y."/>
            <person name="Nishi S."/>
            <person name="Hori S."/>
            <person name="Arai W."/>
            <person name="Tsubouchi T."/>
            <person name="Morono Y."/>
            <person name="Uchiyama I."/>
            <person name="Ito T."/>
            <person name="Fujiyama A."/>
            <person name="Inagaki F."/>
            <person name="Takami H."/>
        </authorList>
    </citation>
    <scope>NUCLEOTIDE SEQUENCE</scope>
    <source>
        <strain evidence="6">Expedition CK06-06</strain>
    </source>
</reference>
<dbReference type="GO" id="GO:0005829">
    <property type="term" value="C:cytosol"/>
    <property type="evidence" value="ECO:0007669"/>
    <property type="project" value="TreeGrafter"/>
</dbReference>
<evidence type="ECO:0000256" key="3">
    <source>
        <dbReference type="SAM" id="MobiDB-lite"/>
    </source>
</evidence>
<comment type="caution">
    <text evidence="6">The sequence shown here is derived from an EMBL/GenBank/DDBJ whole genome shotgun (WGS) entry which is preliminary data.</text>
</comment>